<evidence type="ECO:0000259" key="2">
    <source>
        <dbReference type="Pfam" id="PF13086"/>
    </source>
</evidence>
<gene>
    <name evidence="5" type="ORF">P5673_002658</name>
</gene>
<dbReference type="InterPro" id="IPR047187">
    <property type="entry name" value="SF1_C_Upf1"/>
</dbReference>
<dbReference type="Gene3D" id="3.40.50.300">
    <property type="entry name" value="P-loop containing nucleotide triphosphate hydrolases"/>
    <property type="match status" value="3"/>
</dbReference>
<dbReference type="SUPFAM" id="SSF49899">
    <property type="entry name" value="Concanavalin A-like lectins/glucanases"/>
    <property type="match status" value="1"/>
</dbReference>
<accession>A0AAD9VFV2</accession>
<feature type="domain" description="DNA2/NAM7 helicase helicase" evidence="2">
    <location>
        <begin position="274"/>
        <end position="453"/>
    </location>
</feature>
<organism evidence="5 6">
    <name type="scientific">Acropora cervicornis</name>
    <name type="common">Staghorn coral</name>
    <dbReference type="NCBI Taxonomy" id="6130"/>
    <lineage>
        <taxon>Eukaryota</taxon>
        <taxon>Metazoa</taxon>
        <taxon>Cnidaria</taxon>
        <taxon>Anthozoa</taxon>
        <taxon>Hexacorallia</taxon>
        <taxon>Scleractinia</taxon>
        <taxon>Astrocoeniina</taxon>
        <taxon>Acroporidae</taxon>
        <taxon>Acropora</taxon>
    </lineage>
</organism>
<dbReference type="Pfam" id="PF13385">
    <property type="entry name" value="Laminin_G_3"/>
    <property type="match status" value="1"/>
</dbReference>
<dbReference type="CDD" id="cd18808">
    <property type="entry name" value="SF1_C_Upf1"/>
    <property type="match status" value="1"/>
</dbReference>
<dbReference type="InterPro" id="IPR041677">
    <property type="entry name" value="DNA2/NAM7_AAA_11"/>
</dbReference>
<protein>
    <submittedName>
        <fullName evidence="5">NFX1-type zinc finger-containing protein 1</fullName>
    </submittedName>
</protein>
<proteinExistence type="predicted"/>
<dbReference type="InterPro" id="IPR057373">
    <property type="entry name" value="ZNFX1"/>
</dbReference>
<evidence type="ECO:0000259" key="3">
    <source>
        <dbReference type="Pfam" id="PF13087"/>
    </source>
</evidence>
<dbReference type="Pfam" id="PF13086">
    <property type="entry name" value="AAA_11"/>
    <property type="match status" value="2"/>
</dbReference>
<comment type="caution">
    <text evidence="5">The sequence shown here is derived from an EMBL/GenBank/DDBJ whole genome shotgun (WGS) entry which is preliminary data.</text>
</comment>
<dbReference type="EMBL" id="JARQWQ010000004">
    <property type="protein sequence ID" value="KAK2572417.1"/>
    <property type="molecule type" value="Genomic_DNA"/>
</dbReference>
<feature type="compositionally biased region" description="Basic residues" evidence="1">
    <location>
        <begin position="1821"/>
        <end position="1836"/>
    </location>
</feature>
<dbReference type="Gene3D" id="2.60.120.200">
    <property type="match status" value="1"/>
</dbReference>
<dbReference type="FunFam" id="3.40.50.300:FF:000742">
    <property type="entry name" value="NFX1-type zinc finger-containing protein 1"/>
    <property type="match status" value="1"/>
</dbReference>
<dbReference type="InterPro" id="IPR045055">
    <property type="entry name" value="DNA2/NAM7-like"/>
</dbReference>
<dbReference type="Proteomes" id="UP001249851">
    <property type="component" value="Unassembled WGS sequence"/>
</dbReference>
<feature type="domain" description="DNA2/NAM7 helicase-like C-terminal" evidence="3">
    <location>
        <begin position="957"/>
        <end position="1140"/>
    </location>
</feature>
<reference evidence="5" key="1">
    <citation type="journal article" date="2023" name="G3 (Bethesda)">
        <title>Whole genome assembly and annotation of the endangered Caribbean coral Acropora cervicornis.</title>
        <authorList>
            <person name="Selwyn J.D."/>
            <person name="Vollmer S.V."/>
        </authorList>
    </citation>
    <scope>NUCLEOTIDE SEQUENCE</scope>
    <source>
        <strain evidence="5">K2</strain>
    </source>
</reference>
<dbReference type="SUPFAM" id="SSF52540">
    <property type="entry name" value="P-loop containing nucleoside triphosphate hydrolases"/>
    <property type="match status" value="1"/>
</dbReference>
<dbReference type="GO" id="GO:0004386">
    <property type="term" value="F:helicase activity"/>
    <property type="evidence" value="ECO:0007669"/>
    <property type="project" value="InterPro"/>
</dbReference>
<evidence type="ECO:0000256" key="1">
    <source>
        <dbReference type="SAM" id="MobiDB-lite"/>
    </source>
</evidence>
<evidence type="ECO:0000313" key="5">
    <source>
        <dbReference type="EMBL" id="KAK2572417.1"/>
    </source>
</evidence>
<evidence type="ECO:0000259" key="4">
    <source>
        <dbReference type="Pfam" id="PF25396"/>
    </source>
</evidence>
<evidence type="ECO:0000313" key="6">
    <source>
        <dbReference type="Proteomes" id="UP001249851"/>
    </source>
</evidence>
<dbReference type="GO" id="GO:0031380">
    <property type="term" value="C:nuclear RNA-directed RNA polymerase complex"/>
    <property type="evidence" value="ECO:0007669"/>
    <property type="project" value="TreeGrafter"/>
</dbReference>
<reference evidence="5" key="2">
    <citation type="journal article" date="2023" name="Science">
        <title>Genomic signatures of disease resistance in endangered staghorn corals.</title>
        <authorList>
            <person name="Vollmer S.V."/>
            <person name="Selwyn J.D."/>
            <person name="Despard B.A."/>
            <person name="Roesel C.L."/>
        </authorList>
    </citation>
    <scope>NUCLEOTIDE SEQUENCE</scope>
    <source>
        <strain evidence="5">K2</strain>
    </source>
</reference>
<feature type="domain" description="ZNFX1" evidence="4">
    <location>
        <begin position="84"/>
        <end position="183"/>
    </location>
</feature>
<feature type="domain" description="DNA2/NAM7 helicase helicase" evidence="2">
    <location>
        <begin position="903"/>
        <end position="943"/>
    </location>
</feature>
<dbReference type="Pfam" id="PF25396">
    <property type="entry name" value="ZNFX1"/>
    <property type="match status" value="1"/>
</dbReference>
<keyword evidence="6" id="KW-1185">Reference proteome</keyword>
<dbReference type="Pfam" id="PF13087">
    <property type="entry name" value="AAA_12"/>
    <property type="match status" value="1"/>
</dbReference>
<dbReference type="InterPro" id="IPR013320">
    <property type="entry name" value="ConA-like_dom_sf"/>
</dbReference>
<sequence>MAARVPPEDFRHLSVIPTLRDIITDERPFLRPNKIDGPYDSTQHYLDVQFRLLREDFIKPLRDGIQTLLVMGKHRTPKDEGLLDVRVYDNVEIGQPIFNSNGIAYQIKFDISKFHRVQWENSKRLIFGSLLCLSNDNFESFAFAVVANRELKDVSKGVIEIRFVSPPSEARPRTGDNCQMVESVAFFEAYRPVLERLQKMSEREFPFKKYIVECKKELHPPCYLRKYDGDPVKYDFSPIIASNQGGFCHRFGTSASTVTVLDLASWPSARNLGLDNSQFKALQLALTNEFAVIQGPPGTGKTYIGLKIAKILLHNKTVWRTKSMQGPILVVCYTNHALDQFLEEIYEFQKEGIVRVGSRSQSALMKTCSLWETKKKMLSKKRIPSHLRSLTSEAQGRMNVLSRQFEEQRRLINTLETNVVDEDKLSQWSSSLTTQHYETLKNGTTVHETVMSHWLGLAVEPPDPYSADHSKPLLMFPFNDKSRNREYFSNVELAYISSDVQFAPGADGSRAGSVELRGNLDSFIEIANFEGGYADTAASITILAFLYPTGGHGPILCYQRNGYGLQIWFEQVEFSAIIGTLCALFIRRDLAIVIPIRRTILNINAWNFIGISYDYWTGVARLWHNGNVVETVLIGAYFPLATQFPIRIGALDNPWQTTFFKGRISHLHIYSEALNIEDIRAVGCISPAGPQITSTEEVNIDSEQLDKATPEELKAGLVIAEGSDDRGEKEGDTPKEDKKVPDVRFEAYVIEDQRILDGEDDFIRFDKGMADIDDERSKDDISLDNFGHTQAVRSVEGGQQQGGWKFQNPARVRQKIKRTIQRELRKPDLMSEEDALLVENVWNLYGKDRWRLYRRWVHDACETCHRKIAALQVSFDEEARKLKHFKEEEDKYVLSKADVIGMTTTAITIVEEAAEVMEAHIITSLTRGCQHLILIGDHQQLRPNPNVYNLQVNYDFDVSLFERMIKNGMEFATLCLQHRMRPEIAKLLDHIYVDPKLENHDSVLKFESIRGVQRNLFFLEHSKREDFVDEGRSRSNTHEAKFMTALCRYLIQQGYKQSQITILAAYTGQLSKLKREMSSKYKKLFEGVRVSVVDNFQGEENDIILLSLVRSERSGFLKIDNRVCVALSRARKGFFIIGNSTVLARESSLWRNIFKDMREQGAMGRELKLTCQNHPNNGIQASSAADFDNAPKGGCLRPCGITMECGHTCSSVCHPVDLEHKEEFLCQQPCSKIVCLSGHKCRKTCSQECGPCMKIVTKVIPGCEHKKRLPCSVDVKSVKCVKIVPKEALPCGHVNEVPCSDDAASIKCKTIVRKEAWPCGHVNEVPCFIMPSNIECKMPCDELQCGHKCFGNCRQCHQGRLHKPCQSKCDRSLFCGHSSKDDCSGVCPPCSNKCENYCEHRICNKACGDRCMPCEDKCSWQCPHYNCTKLCNEPCNRPRCDQPCEKKLPCDHPCIGVCGEECPKLCRVCNEDADDFKGCDPQAMFVELVDCGHVFEVKTLDELMDKSHDEDGQNGKMEIKHKMCPKCSKPILSSRRYGNIIKEILADFDAVKRQLITSDVAASDQIKNIFSHAQQINSCRHDAEKIVDKIKSGRVTPEEVVKLQNQVQFIKSLDSTIHLARKVDDKILLREVYRLKSRIMATPRCFSEQEIEELIEEISRSKLLVSFRYFMTGLQSKDIFLRPEDNACVLSIQETLDSGKVLDRQRKTKFLADIDRIKRKYGLQLQGAGTLDEDLDLSEKLSKAKNLSRGPWYKCIEGHVYPAADQIPAHKNNLSASCPHCVEEAKTTPRTLAETLLPQITPSEIAKTMKPQPEFSPKIGPRGHRGLPSKNTKFRK</sequence>
<dbReference type="InterPro" id="IPR041679">
    <property type="entry name" value="DNA2/NAM7-like_C"/>
</dbReference>
<name>A0AAD9VFV2_ACRCE</name>
<dbReference type="GO" id="GO:0031048">
    <property type="term" value="P:regulatory ncRNA-mediated heterochromatin formation"/>
    <property type="evidence" value="ECO:0007669"/>
    <property type="project" value="TreeGrafter"/>
</dbReference>
<dbReference type="InterPro" id="IPR027417">
    <property type="entry name" value="P-loop_NTPase"/>
</dbReference>
<dbReference type="PANTHER" id="PTHR10887">
    <property type="entry name" value="DNA2/NAM7 HELICASE FAMILY"/>
    <property type="match status" value="1"/>
</dbReference>
<dbReference type="PANTHER" id="PTHR10887:SF341">
    <property type="entry name" value="NFX1-TYPE ZINC FINGER-CONTAINING PROTEIN 1"/>
    <property type="match status" value="1"/>
</dbReference>
<feature type="region of interest" description="Disordered" evidence="1">
    <location>
        <begin position="1807"/>
        <end position="1836"/>
    </location>
</feature>